<dbReference type="GO" id="GO:0016020">
    <property type="term" value="C:membrane"/>
    <property type="evidence" value="ECO:0007669"/>
    <property type="project" value="UniProtKB-SubCell"/>
</dbReference>
<evidence type="ECO:0000313" key="10">
    <source>
        <dbReference type="WBParaSite" id="ASIM_0001285901-mRNA-1"/>
    </source>
</evidence>
<dbReference type="AlphaFoldDB" id="A0A158PNU2"/>
<organism evidence="10">
    <name type="scientific">Anisakis simplex</name>
    <name type="common">Herring worm</name>
    <dbReference type="NCBI Taxonomy" id="6269"/>
    <lineage>
        <taxon>Eukaryota</taxon>
        <taxon>Metazoa</taxon>
        <taxon>Ecdysozoa</taxon>
        <taxon>Nematoda</taxon>
        <taxon>Chromadorea</taxon>
        <taxon>Rhabditida</taxon>
        <taxon>Spirurina</taxon>
        <taxon>Ascaridomorpha</taxon>
        <taxon>Ascaridoidea</taxon>
        <taxon>Anisakidae</taxon>
        <taxon>Anisakis</taxon>
        <taxon>Anisakis simplex complex</taxon>
    </lineage>
</organism>
<evidence type="ECO:0000256" key="5">
    <source>
        <dbReference type="ARBA" id="ARBA00023136"/>
    </source>
</evidence>
<dbReference type="GO" id="GO:0002115">
    <property type="term" value="P:store-operated calcium entry"/>
    <property type="evidence" value="ECO:0007669"/>
    <property type="project" value="TreeGrafter"/>
</dbReference>
<evidence type="ECO:0000256" key="3">
    <source>
        <dbReference type="ARBA" id="ARBA00022692"/>
    </source>
</evidence>
<dbReference type="Gene3D" id="1.20.140.140">
    <property type="entry name" value="Calcium release-activated calcium channel protein Orai"/>
    <property type="match status" value="1"/>
</dbReference>
<dbReference type="GO" id="GO:0015279">
    <property type="term" value="F:store-operated calcium channel activity"/>
    <property type="evidence" value="ECO:0007669"/>
    <property type="project" value="TreeGrafter"/>
</dbReference>
<keyword evidence="4 9" id="KW-1133">Transmembrane helix</keyword>
<evidence type="ECO:0000256" key="9">
    <source>
        <dbReference type="SAM" id="Phobius"/>
    </source>
</evidence>
<dbReference type="PANTHER" id="PTHR31501:SF7">
    <property type="entry name" value="CALCIUM RELEASE-ACTIVATED CALCIUM CHANNEL PROTEIN 1"/>
    <property type="match status" value="1"/>
</dbReference>
<keyword evidence="5 9" id="KW-0472">Membrane</keyword>
<dbReference type="PANTHER" id="PTHR31501">
    <property type="entry name" value="CALCIUM RELEASE-ACTIVATED CALCIUM CHANNEL PROTEIN 1"/>
    <property type="match status" value="1"/>
</dbReference>
<comment type="function">
    <text evidence="6">Ca(2+) release-activated Ca(2+)-like (CRAC-like) channel subunit which mediates Ca(2+) influx and increase in Ca(2+)-selective current by synergy with the Ca(2+) sensor, stim-1. Required for Ca(2+) and IP3-dependent contractile activity of sheath cells and the spermatheca. Affects brood size and somatic cell function.</text>
</comment>
<dbReference type="Pfam" id="PF07856">
    <property type="entry name" value="Orai-1"/>
    <property type="match status" value="1"/>
</dbReference>
<dbReference type="FunFam" id="1.20.140.140:FF:000003">
    <property type="entry name" value="Protein orai"/>
    <property type="match status" value="1"/>
</dbReference>
<evidence type="ECO:0000256" key="6">
    <source>
        <dbReference type="ARBA" id="ARBA00057852"/>
    </source>
</evidence>
<evidence type="ECO:0000256" key="2">
    <source>
        <dbReference type="ARBA" id="ARBA00008062"/>
    </source>
</evidence>
<evidence type="ECO:0000256" key="1">
    <source>
        <dbReference type="ARBA" id="ARBA00004141"/>
    </source>
</evidence>
<reference evidence="10" key="1">
    <citation type="submission" date="2016-04" db="UniProtKB">
        <authorList>
            <consortium name="WormBaseParasite"/>
        </authorList>
    </citation>
    <scope>IDENTIFICATION</scope>
</reference>
<accession>A0A158PNU2</accession>
<evidence type="ECO:0000256" key="8">
    <source>
        <dbReference type="ARBA" id="ARBA00080439"/>
    </source>
</evidence>
<feature type="transmembrane region" description="Helical" evidence="9">
    <location>
        <begin position="443"/>
        <end position="464"/>
    </location>
</feature>
<feature type="transmembrane region" description="Helical" evidence="9">
    <location>
        <begin position="408"/>
        <end position="431"/>
    </location>
</feature>
<evidence type="ECO:0000256" key="4">
    <source>
        <dbReference type="ARBA" id="ARBA00022989"/>
    </source>
</evidence>
<dbReference type="InterPro" id="IPR038350">
    <property type="entry name" value="Orai_sf"/>
</dbReference>
<comment type="similarity">
    <text evidence="2">Belongs to the Orai family.</text>
</comment>
<dbReference type="InterPro" id="IPR012446">
    <property type="entry name" value="CRAC_channel"/>
</dbReference>
<proteinExistence type="inferred from homology"/>
<comment type="subcellular location">
    <subcellularLocation>
        <location evidence="1">Membrane</location>
        <topology evidence="1">Multi-pass membrane protein</topology>
    </subcellularLocation>
</comment>
<evidence type="ECO:0000256" key="7">
    <source>
        <dbReference type="ARBA" id="ARBA00070070"/>
    </source>
</evidence>
<dbReference type="WBParaSite" id="ASIM_0001285901-mRNA-1">
    <property type="protein sequence ID" value="ASIM_0001285901-mRNA-1"/>
    <property type="gene ID" value="ASIM_0001285901"/>
</dbReference>
<protein>
    <recommendedName>
        <fullName evidence="7">Protein orai</fullName>
    </recommendedName>
    <alternativeName>
        <fullName evidence="8">Store-operated calcium channel</fullName>
    </alternativeName>
</protein>
<keyword evidence="3 9" id="KW-0812">Transmembrane</keyword>
<feature type="transmembrane region" description="Helical" evidence="9">
    <location>
        <begin position="357"/>
        <end position="388"/>
    </location>
</feature>
<sequence>LTPSLRCKSEGSCRPVQNSSMSISNFTRARSSSDVSLNMAHFDSRQQSASRSVNAAAVLPPFEPTQTPPQAVSVNPLFHSLQKHGSEGAVVYMEHAYAQTREMSSKLIDSFNAPPPPVPFLISSQNRTVDSLESQSSSSCAAHDDPLSLVETQQQQGGGSIASNDSNKARFHLHNSRNAILKNQSETTNTADTSQSNFVSAHSFVRVDPSLSSSLPRRNEETFPLSNWVNDTKLTSSMLANSSRLWLNEYNHSTTDHPHSALTIADNHRISANDASILQSFEGCSATRRDMILASEHDEMKCLLDQSRHRGELTILEKYRYDLSRAQLKASSRTSALLAGFAMVALVELQYESTTPPFLLILLGVVTTLLVSVHLLALMMSTCILPYIEANGCTQDSPHIRLKFYIDLSWLFSTCIGLVLFLVEIGVIFFVKFNAVNYETAAYITTAMLIPVLIIFTVFSCLIHKNRFIHSMDRVDTKVNDLQKFLNDNESSVALQKIATSVPRHPMIGSDLQEVTVVT</sequence>
<name>A0A158PNU2_ANISI</name>